<dbReference type="Proteomes" id="UP001186944">
    <property type="component" value="Unassembled WGS sequence"/>
</dbReference>
<dbReference type="Gene3D" id="2.170.140.10">
    <property type="entry name" value="Chitin binding domain"/>
    <property type="match status" value="3"/>
</dbReference>
<keyword evidence="7" id="KW-0812">Transmembrane</keyword>
<feature type="compositionally biased region" description="Basic and acidic residues" evidence="6">
    <location>
        <begin position="200"/>
        <end position="211"/>
    </location>
</feature>
<dbReference type="InterPro" id="IPR036508">
    <property type="entry name" value="Chitin-bd_dom_sf"/>
</dbReference>
<feature type="compositionally biased region" description="Polar residues" evidence="6">
    <location>
        <begin position="186"/>
        <end position="195"/>
    </location>
</feature>
<keyword evidence="10" id="KW-1185">Reference proteome</keyword>
<feature type="compositionally biased region" description="Polar residues" evidence="6">
    <location>
        <begin position="141"/>
        <end position="150"/>
    </location>
</feature>
<proteinExistence type="predicted"/>
<feature type="compositionally biased region" description="Low complexity" evidence="6">
    <location>
        <begin position="516"/>
        <end position="538"/>
    </location>
</feature>
<evidence type="ECO:0000313" key="10">
    <source>
        <dbReference type="Proteomes" id="UP001186944"/>
    </source>
</evidence>
<dbReference type="AlphaFoldDB" id="A0AA88Y9Y6"/>
<accession>A0AA88Y9Y6</accession>
<evidence type="ECO:0000256" key="2">
    <source>
        <dbReference type="ARBA" id="ARBA00022729"/>
    </source>
</evidence>
<gene>
    <name evidence="9" type="ORF">FSP39_018568</name>
</gene>
<keyword evidence="7" id="KW-1133">Transmembrane helix</keyword>
<name>A0AA88Y9Y6_PINIB</name>
<keyword evidence="3" id="KW-0677">Repeat</keyword>
<feature type="region of interest" description="Disordered" evidence="6">
    <location>
        <begin position="668"/>
        <end position="690"/>
    </location>
</feature>
<keyword evidence="4" id="KW-1015">Disulfide bond</keyword>
<evidence type="ECO:0000259" key="8">
    <source>
        <dbReference type="PROSITE" id="PS50940"/>
    </source>
</evidence>
<dbReference type="SMART" id="SM00494">
    <property type="entry name" value="ChtBD2"/>
    <property type="match status" value="3"/>
</dbReference>
<keyword evidence="5" id="KW-0325">Glycoprotein</keyword>
<protein>
    <recommendedName>
        <fullName evidence="8">Chitin-binding type-2 domain-containing protein</fullName>
    </recommendedName>
</protein>
<dbReference type="EMBL" id="VSWD01000008">
    <property type="protein sequence ID" value="KAK3095750.1"/>
    <property type="molecule type" value="Genomic_DNA"/>
</dbReference>
<organism evidence="9 10">
    <name type="scientific">Pinctada imbricata</name>
    <name type="common">Atlantic pearl-oyster</name>
    <name type="synonym">Pinctada martensii</name>
    <dbReference type="NCBI Taxonomy" id="66713"/>
    <lineage>
        <taxon>Eukaryota</taxon>
        <taxon>Metazoa</taxon>
        <taxon>Spiralia</taxon>
        <taxon>Lophotrochozoa</taxon>
        <taxon>Mollusca</taxon>
        <taxon>Bivalvia</taxon>
        <taxon>Autobranchia</taxon>
        <taxon>Pteriomorphia</taxon>
        <taxon>Pterioida</taxon>
        <taxon>Pterioidea</taxon>
        <taxon>Pteriidae</taxon>
        <taxon>Pinctada</taxon>
    </lineage>
</organism>
<feature type="region of interest" description="Disordered" evidence="6">
    <location>
        <begin position="516"/>
        <end position="548"/>
    </location>
</feature>
<feature type="compositionally biased region" description="Basic and acidic residues" evidence="6">
    <location>
        <begin position="219"/>
        <end position="231"/>
    </location>
</feature>
<feature type="compositionally biased region" description="Polar residues" evidence="6">
    <location>
        <begin position="275"/>
        <end position="308"/>
    </location>
</feature>
<dbReference type="GO" id="GO:0005576">
    <property type="term" value="C:extracellular region"/>
    <property type="evidence" value="ECO:0007669"/>
    <property type="project" value="InterPro"/>
</dbReference>
<evidence type="ECO:0000256" key="5">
    <source>
        <dbReference type="ARBA" id="ARBA00023180"/>
    </source>
</evidence>
<dbReference type="InterPro" id="IPR002557">
    <property type="entry name" value="Chitin-bd_dom"/>
</dbReference>
<feature type="domain" description="Chitin-binding type-2" evidence="8">
    <location>
        <begin position="758"/>
        <end position="816"/>
    </location>
</feature>
<feature type="domain" description="Chitin-binding type-2" evidence="8">
    <location>
        <begin position="588"/>
        <end position="645"/>
    </location>
</feature>
<dbReference type="InterPro" id="IPR051940">
    <property type="entry name" value="Chitin_bind-dev_reg"/>
</dbReference>
<dbReference type="Pfam" id="PF01607">
    <property type="entry name" value="CBM_14"/>
    <property type="match status" value="3"/>
</dbReference>
<comment type="caution">
    <text evidence="9">The sequence shown here is derived from an EMBL/GenBank/DDBJ whole genome shotgun (WGS) entry which is preliminary data.</text>
</comment>
<dbReference type="GO" id="GO:0008061">
    <property type="term" value="F:chitin binding"/>
    <property type="evidence" value="ECO:0007669"/>
    <property type="project" value="UniProtKB-KW"/>
</dbReference>
<dbReference type="SUPFAM" id="SSF57625">
    <property type="entry name" value="Invertebrate chitin-binding proteins"/>
    <property type="match status" value="3"/>
</dbReference>
<evidence type="ECO:0000313" key="9">
    <source>
        <dbReference type="EMBL" id="KAK3095750.1"/>
    </source>
</evidence>
<dbReference type="PANTHER" id="PTHR23301">
    <property type="entry name" value="CHITIN BINDING PERITROPHIN-A"/>
    <property type="match status" value="1"/>
</dbReference>
<dbReference type="PANTHER" id="PTHR23301:SF0">
    <property type="entry name" value="CHITIN-BINDING TYPE-2 DOMAIN-CONTAINING PROTEIN-RELATED"/>
    <property type="match status" value="1"/>
</dbReference>
<keyword evidence="1" id="KW-0147">Chitin-binding</keyword>
<reference evidence="9" key="1">
    <citation type="submission" date="2019-08" db="EMBL/GenBank/DDBJ databases">
        <title>The improved chromosome-level genome for the pearl oyster Pinctada fucata martensii using PacBio sequencing and Hi-C.</title>
        <authorList>
            <person name="Zheng Z."/>
        </authorList>
    </citation>
    <scope>NUCLEOTIDE SEQUENCE</scope>
    <source>
        <strain evidence="9">ZZ-2019</strain>
        <tissue evidence="9">Adductor muscle</tissue>
    </source>
</reference>
<evidence type="ECO:0000256" key="3">
    <source>
        <dbReference type="ARBA" id="ARBA00022737"/>
    </source>
</evidence>
<feature type="transmembrane region" description="Helical" evidence="7">
    <location>
        <begin position="342"/>
        <end position="363"/>
    </location>
</feature>
<feature type="compositionally biased region" description="Polar residues" evidence="6">
    <location>
        <begin position="668"/>
        <end position="687"/>
    </location>
</feature>
<sequence>MLSCVKRNQKERRGSPTTLIAAPTAKPQNIQCKNTEQTLTERDMNGTRNINLHQRNMEHKRLYLNQRDQWATDADLGWPSATQVADAPSWVKHFDERNRKDLSLKQEDKWSADDRSIQDDIVKNRAVRNIQPYDADYDGDSQLSRSTSDLNIPRIHKVQTDPAMYLSEEEKKIKKRRRRRMLEETSGYSTTSLSEVSEVDTPRKERGRHNELQVPSGKQKRDSDVRSDLSRNSRGSQATTRRESEASMRCGNDTPRSHTPRREGGHARIHHGRSTSDLVSNASAPSQRSNNQRRPSNASSNIQKYSSPNERKISQVHVDPFDFIQPVPEPFSRRMKKTLGPIMGILLMIILAASLGAAIYFAVELKKMLRANLALKIKSTTFGGNVDDLSKHDLSQLAMTYCQQMDFYYRKSQFESTYRGCEVVSIKNDNINFTLFFVEKDASKRDIISVIETSAPKVSNVTENVAVVDKFEIELESVKIKIEHERTPVGFSKIKSKSRKETTTITVTTRAIVTTTLPPTSSSSTTTKTRPLPVTSSKPKTKKTKPTTRAVTTTATTTMTVTMSSTTDVWDDWTTTEAVITEEMLLAWEPCSKKNGSFFPHPIECHLYFQCSHKQSILQKCTGDLLFDADANNCVQDRPGLECPDGNAAPPEPPKLLDQSSTLQPTTAVPVQTASTEKVSTKRTNTRPVYPGRPDYPKKPCLTADAGTLHAHPDDCAKFIQCIGGGAGQELACATNLVYDPDTKSCIYPRNDLICPDILPCLQKNNGYFPHPFNCSLYIQCESGREKTQQCAPGLIWDARVNSCVLGSIDSSNCQVL</sequence>
<evidence type="ECO:0000256" key="7">
    <source>
        <dbReference type="SAM" id="Phobius"/>
    </source>
</evidence>
<keyword evidence="2" id="KW-0732">Signal</keyword>
<keyword evidence="7" id="KW-0472">Membrane</keyword>
<dbReference type="PROSITE" id="PS50940">
    <property type="entry name" value="CHIT_BIND_II"/>
    <property type="match status" value="3"/>
</dbReference>
<evidence type="ECO:0000256" key="6">
    <source>
        <dbReference type="SAM" id="MobiDB-lite"/>
    </source>
</evidence>
<feature type="domain" description="Chitin-binding type-2" evidence="8">
    <location>
        <begin position="698"/>
        <end position="757"/>
    </location>
</feature>
<evidence type="ECO:0000256" key="4">
    <source>
        <dbReference type="ARBA" id="ARBA00023157"/>
    </source>
</evidence>
<evidence type="ECO:0000256" key="1">
    <source>
        <dbReference type="ARBA" id="ARBA00022669"/>
    </source>
</evidence>
<feature type="region of interest" description="Disordered" evidence="6">
    <location>
        <begin position="133"/>
        <end position="311"/>
    </location>
</feature>